<organism evidence="4 5">
    <name type="scientific">Chromobacterium violaceum</name>
    <dbReference type="NCBI Taxonomy" id="536"/>
    <lineage>
        <taxon>Bacteria</taxon>
        <taxon>Pseudomonadati</taxon>
        <taxon>Pseudomonadota</taxon>
        <taxon>Betaproteobacteria</taxon>
        <taxon>Neisseriales</taxon>
        <taxon>Chromobacteriaceae</taxon>
        <taxon>Chromobacterium</taxon>
    </lineage>
</organism>
<keyword evidence="2" id="KW-0479">Metal-binding</keyword>
<dbReference type="NCBIfam" id="TIGR01891">
    <property type="entry name" value="amidohydrolases"/>
    <property type="match status" value="1"/>
</dbReference>
<keyword evidence="5" id="KW-1185">Reference proteome</keyword>
<keyword evidence="2" id="KW-0464">Manganese</keyword>
<feature type="binding site" evidence="2">
    <location>
        <position position="145"/>
    </location>
    <ligand>
        <name>Mn(2+)</name>
        <dbReference type="ChEBI" id="CHEBI:29035"/>
        <label>2</label>
    </ligand>
</feature>
<proteinExistence type="predicted"/>
<dbReference type="Gene3D" id="3.40.630.10">
    <property type="entry name" value="Zn peptidases"/>
    <property type="match status" value="1"/>
</dbReference>
<dbReference type="PANTHER" id="PTHR11014">
    <property type="entry name" value="PEPTIDASE M20 FAMILY MEMBER"/>
    <property type="match status" value="1"/>
</dbReference>
<feature type="binding site" evidence="2">
    <location>
        <position position="369"/>
    </location>
    <ligand>
        <name>Mn(2+)</name>
        <dbReference type="ChEBI" id="CHEBI:29035"/>
        <label>2</label>
    </ligand>
</feature>
<dbReference type="Gene3D" id="3.30.70.360">
    <property type="match status" value="1"/>
</dbReference>
<evidence type="ECO:0000259" key="3">
    <source>
        <dbReference type="Pfam" id="PF07687"/>
    </source>
</evidence>
<dbReference type="RefSeq" id="WP_087698345.1">
    <property type="nucleotide sequence ID" value="NZ_JABXOB010000004.1"/>
</dbReference>
<accession>A0A202B6J1</accession>
<feature type="domain" description="Peptidase M20 dimerisation" evidence="3">
    <location>
        <begin position="195"/>
        <end position="289"/>
    </location>
</feature>
<evidence type="ECO:0000256" key="2">
    <source>
        <dbReference type="PIRSR" id="PIRSR005962-1"/>
    </source>
</evidence>
<dbReference type="GO" id="GO:0019877">
    <property type="term" value="P:diaminopimelate biosynthetic process"/>
    <property type="evidence" value="ECO:0007669"/>
    <property type="project" value="UniProtKB-ARBA"/>
</dbReference>
<name>A0A202B6J1_CHRVL</name>
<dbReference type="AlphaFoldDB" id="A0A202B6J1"/>
<dbReference type="Pfam" id="PF01546">
    <property type="entry name" value="Peptidase_M20"/>
    <property type="match status" value="1"/>
</dbReference>
<dbReference type="InterPro" id="IPR011650">
    <property type="entry name" value="Peptidase_M20_dimer"/>
</dbReference>
<dbReference type="EMBL" id="NHOO01000014">
    <property type="protein sequence ID" value="OVE46940.1"/>
    <property type="molecule type" value="Genomic_DNA"/>
</dbReference>
<evidence type="ECO:0000256" key="1">
    <source>
        <dbReference type="ARBA" id="ARBA00022801"/>
    </source>
</evidence>
<dbReference type="Pfam" id="PF07687">
    <property type="entry name" value="M20_dimer"/>
    <property type="match status" value="1"/>
</dbReference>
<feature type="binding site" evidence="2">
    <location>
        <position position="110"/>
    </location>
    <ligand>
        <name>Mn(2+)</name>
        <dbReference type="ChEBI" id="CHEBI:29035"/>
        <label>2</label>
    </ligand>
</feature>
<reference evidence="4 5" key="1">
    <citation type="submission" date="2017-05" db="EMBL/GenBank/DDBJ databases">
        <title>Chromobacterium violaceum GHPS1 isolated from Hydrocarbon polluted soil in French Guiana display an awesome secondary metabolite arsenal and a battery of drug and heavy-metal-resistance and detoxification of xenobiotics proteins.</title>
        <authorList>
            <person name="Belbahri L."/>
        </authorList>
    </citation>
    <scope>NUCLEOTIDE SEQUENCE [LARGE SCALE GENOMIC DNA]</scope>
    <source>
        <strain evidence="4 5">GHPS1</strain>
    </source>
</reference>
<dbReference type="GO" id="GO:0050118">
    <property type="term" value="F:N-acetyldiaminopimelate deacetylase activity"/>
    <property type="evidence" value="ECO:0007669"/>
    <property type="project" value="UniProtKB-ARBA"/>
</dbReference>
<dbReference type="GO" id="GO:0046872">
    <property type="term" value="F:metal ion binding"/>
    <property type="evidence" value="ECO:0007669"/>
    <property type="project" value="UniProtKB-KW"/>
</dbReference>
<dbReference type="PIRSF" id="PIRSF005962">
    <property type="entry name" value="Pept_M20D_amidohydro"/>
    <property type="match status" value="1"/>
</dbReference>
<protein>
    <submittedName>
        <fullName evidence="4">Peptidase M20</fullName>
    </submittedName>
</protein>
<dbReference type="Proteomes" id="UP000196342">
    <property type="component" value="Unassembled WGS sequence"/>
</dbReference>
<evidence type="ECO:0000313" key="4">
    <source>
        <dbReference type="EMBL" id="OVE46940.1"/>
    </source>
</evidence>
<dbReference type="PANTHER" id="PTHR11014:SF63">
    <property type="entry name" value="METALLOPEPTIDASE, PUTATIVE (AFU_ORTHOLOGUE AFUA_6G09600)-RELATED"/>
    <property type="match status" value="1"/>
</dbReference>
<dbReference type="InterPro" id="IPR036264">
    <property type="entry name" value="Bact_exopeptidase_dim_dom"/>
</dbReference>
<feature type="binding site" evidence="2">
    <location>
        <position position="112"/>
    </location>
    <ligand>
        <name>Mn(2+)</name>
        <dbReference type="ChEBI" id="CHEBI:29035"/>
        <label>2</label>
    </ligand>
</feature>
<keyword evidence="1" id="KW-0378">Hydrolase</keyword>
<evidence type="ECO:0000313" key="5">
    <source>
        <dbReference type="Proteomes" id="UP000196342"/>
    </source>
</evidence>
<comment type="caution">
    <text evidence="4">The sequence shown here is derived from an EMBL/GenBank/DDBJ whole genome shotgun (WGS) entry which is preliminary data.</text>
</comment>
<dbReference type="CDD" id="cd05666">
    <property type="entry name" value="M20_Acy1-like"/>
    <property type="match status" value="1"/>
</dbReference>
<feature type="binding site" evidence="2">
    <location>
        <position position="171"/>
    </location>
    <ligand>
        <name>Mn(2+)</name>
        <dbReference type="ChEBI" id="CHEBI:29035"/>
        <label>2</label>
    </ligand>
</feature>
<dbReference type="SUPFAM" id="SSF55031">
    <property type="entry name" value="Bacterial exopeptidase dimerisation domain"/>
    <property type="match status" value="1"/>
</dbReference>
<dbReference type="InterPro" id="IPR002933">
    <property type="entry name" value="Peptidase_M20"/>
</dbReference>
<sequence>MQADRQGRLSGFAMLSDAAVQEMAAWRQDLHRHPETAFDEHRTAGKIAGLLRSFGLEVATGIGRTGVVGTLRAGGGSRSIGLRADMDALHLHEQGELPYRSQHAGRMHACGHDGHCAMLLGAARHLAESRAFDGTVQFIFQPAEENEGGGQEMLEDGLFERFPVDGVYGMHNWPGLPLGQMAMHPGPMMMAFDLFEIRLRGQGGHAAMPERTRDVIAAQAQLVTALQSIVSRNVDPLDCAVLSVTQVEAGSTWNIIPEQALLRGTVRYVDPAVQAVIESRMRELVDHIALAMGVEADMDYWYRYPATINAEEETWLAADVAAQLLGEANVRTKMRPSMASEDFAFMLRERPGCYAWLGVDGPAPGAGLHSPHYDFNDQALAIGAAYWIKLVETALASAAKPTER</sequence>
<dbReference type="InterPro" id="IPR017439">
    <property type="entry name" value="Amidohydrolase"/>
</dbReference>
<dbReference type="SUPFAM" id="SSF53187">
    <property type="entry name" value="Zn-dependent exopeptidases"/>
    <property type="match status" value="1"/>
</dbReference>
<dbReference type="FunFam" id="3.30.70.360:FF:000001">
    <property type="entry name" value="N-acetyldiaminopimelate deacetylase"/>
    <property type="match status" value="1"/>
</dbReference>
<comment type="cofactor">
    <cofactor evidence="2">
        <name>Mn(2+)</name>
        <dbReference type="ChEBI" id="CHEBI:29035"/>
    </cofactor>
    <text evidence="2">The Mn(2+) ion enhances activity.</text>
</comment>
<gene>
    <name evidence="4" type="ORF">CBW21_16155</name>
</gene>